<proteinExistence type="predicted"/>
<dbReference type="Gene3D" id="1.20.1250.20">
    <property type="entry name" value="MFS general substrate transporter like domains"/>
    <property type="match status" value="1"/>
</dbReference>
<keyword evidence="6" id="KW-1185">Reference proteome</keyword>
<feature type="transmembrane region" description="Helical" evidence="4">
    <location>
        <begin position="147"/>
        <end position="169"/>
    </location>
</feature>
<feature type="transmembrane region" description="Helical" evidence="4">
    <location>
        <begin position="238"/>
        <end position="263"/>
    </location>
</feature>
<reference evidence="6" key="2">
    <citation type="submission" date="2015-03" db="EMBL/GenBank/DDBJ databases">
        <title>Genome sequence of Azospirillum thiophilum strain DSM 21654T.</title>
        <authorList>
            <person name="Kwak Y."/>
            <person name="Shin J.-H."/>
        </authorList>
    </citation>
    <scope>NUCLEOTIDE SEQUENCE [LARGE SCALE GENOMIC DNA]</scope>
    <source>
        <strain evidence="6">DSM 15199</strain>
    </source>
</reference>
<dbReference type="EMBL" id="CP011104">
    <property type="protein sequence ID" value="AKH63378.1"/>
    <property type="molecule type" value="Genomic_DNA"/>
</dbReference>
<dbReference type="OrthoDB" id="6443575at2"/>
<name>A0A0F7LMY1_9GAMM</name>
<feature type="transmembrane region" description="Helical" evidence="4">
    <location>
        <begin position="69"/>
        <end position="93"/>
    </location>
</feature>
<dbReference type="Pfam" id="PF07690">
    <property type="entry name" value="MFS_1"/>
    <property type="match status" value="1"/>
</dbReference>
<feature type="transmembrane region" description="Helical" evidence="4">
    <location>
        <begin position="201"/>
        <end position="218"/>
    </location>
</feature>
<evidence type="ECO:0000313" key="6">
    <source>
        <dbReference type="Proteomes" id="UP000034866"/>
    </source>
</evidence>
<dbReference type="GO" id="GO:0022857">
    <property type="term" value="F:transmembrane transporter activity"/>
    <property type="evidence" value="ECO:0007669"/>
    <property type="project" value="InterPro"/>
</dbReference>
<evidence type="ECO:0000256" key="3">
    <source>
        <dbReference type="ARBA" id="ARBA00023136"/>
    </source>
</evidence>
<evidence type="ECO:0000256" key="2">
    <source>
        <dbReference type="ARBA" id="ARBA00022989"/>
    </source>
</evidence>
<feature type="transmembrane region" description="Helical" evidence="4">
    <location>
        <begin position="36"/>
        <end position="57"/>
    </location>
</feature>
<evidence type="ECO:0000256" key="1">
    <source>
        <dbReference type="ARBA" id="ARBA00022692"/>
    </source>
</evidence>
<accession>A0A0F7LMY1</accession>
<evidence type="ECO:0000256" key="4">
    <source>
        <dbReference type="SAM" id="Phobius"/>
    </source>
</evidence>
<sequence length="277" mass="31125">MKKYISIGVNELDTYLDYAILSIIAIYSLHSTPSEMGILGACFAIPFLVASGLFGKLFDNGNILKWRMLLFFINGIVMPFLSVADPIIFLYLITLIKTTCRCGLGISNTKLNVDDNESQRFYEIYGYITNFSRIAIPLFVVYLNTYYGLWFVLSLSMIFNLVGMLTSYFDNTFRPDENKGINSTAVERFSLIQKLKSKPNLYLLVSAYTLSNLAFFLSNDMLGIFFEKIGQSESSIGYIISLLGVGGIACLSYTNILTCPLVIELFPHRLISITNTT</sequence>
<dbReference type="STRING" id="230089.VY86_08525"/>
<gene>
    <name evidence="5" type="ORF">VY86_08525</name>
</gene>
<dbReference type="AlphaFoldDB" id="A0A0F7LMY1"/>
<dbReference type="InterPro" id="IPR011701">
    <property type="entry name" value="MFS"/>
</dbReference>
<evidence type="ECO:0008006" key="7">
    <source>
        <dbReference type="Google" id="ProtNLM"/>
    </source>
</evidence>
<reference evidence="5 6" key="1">
    <citation type="journal article" date="2015" name="J. Biotechnol.">
        <title>Complete genome sequence of Photorhabdus temperata subsp. thracensis 39-8(T), an entomopathogenic bacterium for the improved commercial bioinsecticide.</title>
        <authorList>
            <person name="Kwak Y."/>
            <person name="Shin J.H."/>
        </authorList>
    </citation>
    <scope>NUCLEOTIDE SEQUENCE [LARGE SCALE GENOMIC DNA]</scope>
    <source>
        <strain evidence="5 6">DSM 15199</strain>
    </source>
</reference>
<feature type="transmembrane region" description="Helical" evidence="4">
    <location>
        <begin position="12"/>
        <end position="30"/>
    </location>
</feature>
<dbReference type="KEGG" id="ptt:VY86_08525"/>
<keyword evidence="2 4" id="KW-1133">Transmembrane helix</keyword>
<dbReference type="InterPro" id="IPR036259">
    <property type="entry name" value="MFS_trans_sf"/>
</dbReference>
<evidence type="ECO:0000313" key="5">
    <source>
        <dbReference type="EMBL" id="AKH63378.1"/>
    </source>
</evidence>
<keyword evidence="1 4" id="KW-0812">Transmembrane</keyword>
<keyword evidence="3 4" id="KW-0472">Membrane</keyword>
<dbReference type="RefSeq" id="WP_046974638.1">
    <property type="nucleotide sequence ID" value="NZ_CP011104.1"/>
</dbReference>
<organism evidence="5 6">
    <name type="scientific">Photorhabdus thracensis</name>
    <dbReference type="NCBI Taxonomy" id="230089"/>
    <lineage>
        <taxon>Bacteria</taxon>
        <taxon>Pseudomonadati</taxon>
        <taxon>Pseudomonadota</taxon>
        <taxon>Gammaproteobacteria</taxon>
        <taxon>Enterobacterales</taxon>
        <taxon>Morganellaceae</taxon>
        <taxon>Photorhabdus</taxon>
    </lineage>
</organism>
<dbReference type="SUPFAM" id="SSF103473">
    <property type="entry name" value="MFS general substrate transporter"/>
    <property type="match status" value="1"/>
</dbReference>
<dbReference type="PATRIC" id="fig|230089.6.peg.1881"/>
<dbReference type="Proteomes" id="UP000034866">
    <property type="component" value="Chromosome"/>
</dbReference>
<protein>
    <recommendedName>
        <fullName evidence="7">Major facilitator superfamily (MFS) profile domain-containing protein</fullName>
    </recommendedName>
</protein>